<evidence type="ECO:0000313" key="2">
    <source>
        <dbReference type="EnsemblPlants" id="AES96051"/>
    </source>
</evidence>
<dbReference type="EnsemblPlants" id="AES96051">
    <property type="protein sequence ID" value="AES96051"/>
    <property type="gene ID" value="MTR_5g032650"/>
</dbReference>
<reference evidence="1 3" key="1">
    <citation type="journal article" date="2011" name="Nature">
        <title>The Medicago genome provides insight into the evolution of rhizobial symbioses.</title>
        <authorList>
            <person name="Young N.D."/>
            <person name="Debelle F."/>
            <person name="Oldroyd G.E."/>
            <person name="Geurts R."/>
            <person name="Cannon S.B."/>
            <person name="Udvardi M.K."/>
            <person name="Benedito V.A."/>
            <person name="Mayer K.F."/>
            <person name="Gouzy J."/>
            <person name="Schoof H."/>
            <person name="Van de Peer Y."/>
            <person name="Proost S."/>
            <person name="Cook D.R."/>
            <person name="Meyers B.C."/>
            <person name="Spannagl M."/>
            <person name="Cheung F."/>
            <person name="De Mita S."/>
            <person name="Krishnakumar V."/>
            <person name="Gundlach H."/>
            <person name="Zhou S."/>
            <person name="Mudge J."/>
            <person name="Bharti A.K."/>
            <person name="Murray J.D."/>
            <person name="Naoumkina M.A."/>
            <person name="Rosen B."/>
            <person name="Silverstein K.A."/>
            <person name="Tang H."/>
            <person name="Rombauts S."/>
            <person name="Zhao P.X."/>
            <person name="Zhou P."/>
            <person name="Barbe V."/>
            <person name="Bardou P."/>
            <person name="Bechner M."/>
            <person name="Bellec A."/>
            <person name="Berger A."/>
            <person name="Berges H."/>
            <person name="Bidwell S."/>
            <person name="Bisseling T."/>
            <person name="Choisne N."/>
            <person name="Couloux A."/>
            <person name="Denny R."/>
            <person name="Deshpande S."/>
            <person name="Dai X."/>
            <person name="Doyle J.J."/>
            <person name="Dudez A.M."/>
            <person name="Farmer A.D."/>
            <person name="Fouteau S."/>
            <person name="Franken C."/>
            <person name="Gibelin C."/>
            <person name="Gish J."/>
            <person name="Goldstein S."/>
            <person name="Gonzalez A.J."/>
            <person name="Green P.J."/>
            <person name="Hallab A."/>
            <person name="Hartog M."/>
            <person name="Hua A."/>
            <person name="Humphray S.J."/>
            <person name="Jeong D.H."/>
            <person name="Jing Y."/>
            <person name="Jocker A."/>
            <person name="Kenton S.M."/>
            <person name="Kim D.J."/>
            <person name="Klee K."/>
            <person name="Lai H."/>
            <person name="Lang C."/>
            <person name="Lin S."/>
            <person name="Macmil S.L."/>
            <person name="Magdelenat G."/>
            <person name="Matthews L."/>
            <person name="McCorrison J."/>
            <person name="Monaghan E.L."/>
            <person name="Mun J.H."/>
            <person name="Najar F.Z."/>
            <person name="Nicholson C."/>
            <person name="Noirot C."/>
            <person name="O'Bleness M."/>
            <person name="Paule C.R."/>
            <person name="Poulain J."/>
            <person name="Prion F."/>
            <person name="Qin B."/>
            <person name="Qu C."/>
            <person name="Retzel E.F."/>
            <person name="Riddle C."/>
            <person name="Sallet E."/>
            <person name="Samain S."/>
            <person name="Samson N."/>
            <person name="Sanders I."/>
            <person name="Saurat O."/>
            <person name="Scarpelli C."/>
            <person name="Schiex T."/>
            <person name="Segurens B."/>
            <person name="Severin A.J."/>
            <person name="Sherrier D.J."/>
            <person name="Shi R."/>
            <person name="Sims S."/>
            <person name="Singer S.R."/>
            <person name="Sinharoy S."/>
            <person name="Sterck L."/>
            <person name="Viollet A."/>
            <person name="Wang B.B."/>
            <person name="Wang K."/>
            <person name="Wang M."/>
            <person name="Wang X."/>
            <person name="Warfsmann J."/>
            <person name="Weissenbach J."/>
            <person name="White D.D."/>
            <person name="White J.D."/>
            <person name="Wiley G.B."/>
            <person name="Wincker P."/>
            <person name="Xing Y."/>
            <person name="Yang L."/>
            <person name="Yao Z."/>
            <person name="Ying F."/>
            <person name="Zhai J."/>
            <person name="Zhou L."/>
            <person name="Zuber A."/>
            <person name="Denarie J."/>
            <person name="Dixon R.A."/>
            <person name="May G.D."/>
            <person name="Schwartz D.C."/>
            <person name="Rogers J."/>
            <person name="Quetier F."/>
            <person name="Town C.D."/>
            <person name="Roe B.A."/>
        </authorList>
    </citation>
    <scope>NUCLEOTIDE SEQUENCE [LARGE SCALE GENOMIC DNA]</scope>
    <source>
        <strain evidence="1">A17</strain>
        <strain evidence="2 3">cv. Jemalong A17</strain>
    </source>
</reference>
<evidence type="ECO:0000313" key="3">
    <source>
        <dbReference type="Proteomes" id="UP000002051"/>
    </source>
</evidence>
<organism evidence="1 3">
    <name type="scientific">Medicago truncatula</name>
    <name type="common">Barrel medic</name>
    <name type="synonym">Medicago tribuloides</name>
    <dbReference type="NCBI Taxonomy" id="3880"/>
    <lineage>
        <taxon>Eukaryota</taxon>
        <taxon>Viridiplantae</taxon>
        <taxon>Streptophyta</taxon>
        <taxon>Embryophyta</taxon>
        <taxon>Tracheophyta</taxon>
        <taxon>Spermatophyta</taxon>
        <taxon>Magnoliopsida</taxon>
        <taxon>eudicotyledons</taxon>
        <taxon>Gunneridae</taxon>
        <taxon>Pentapetalae</taxon>
        <taxon>rosids</taxon>
        <taxon>fabids</taxon>
        <taxon>Fabales</taxon>
        <taxon>Fabaceae</taxon>
        <taxon>Papilionoideae</taxon>
        <taxon>50 kb inversion clade</taxon>
        <taxon>NPAAA clade</taxon>
        <taxon>Hologalegina</taxon>
        <taxon>IRL clade</taxon>
        <taxon>Trifolieae</taxon>
        <taxon>Medicago</taxon>
    </lineage>
</organism>
<gene>
    <name evidence="1" type="ordered locus">MTR_5g032650</name>
</gene>
<protein>
    <submittedName>
        <fullName evidence="1 2">Uncharacterized protein</fullName>
    </submittedName>
</protein>
<keyword evidence="3" id="KW-1185">Reference proteome</keyword>
<dbReference type="HOGENOM" id="CLU_2761626_0_0_1"/>
<proteinExistence type="predicted"/>
<evidence type="ECO:0000313" key="1">
    <source>
        <dbReference type="EMBL" id="AES96051.1"/>
    </source>
</evidence>
<dbReference type="PaxDb" id="3880-AES96051"/>
<dbReference type="Proteomes" id="UP000002051">
    <property type="component" value="Chromosome 5"/>
</dbReference>
<name>G7JXR6_MEDTR</name>
<dbReference type="EMBL" id="CM001221">
    <property type="protein sequence ID" value="AES96051.1"/>
    <property type="molecule type" value="Genomic_DNA"/>
</dbReference>
<reference evidence="1 3" key="2">
    <citation type="journal article" date="2014" name="BMC Genomics">
        <title>An improved genome release (version Mt4.0) for the model legume Medicago truncatula.</title>
        <authorList>
            <person name="Tang H."/>
            <person name="Krishnakumar V."/>
            <person name="Bidwell S."/>
            <person name="Rosen B."/>
            <person name="Chan A."/>
            <person name="Zhou S."/>
            <person name="Gentzbittel L."/>
            <person name="Childs K.L."/>
            <person name="Yandell M."/>
            <person name="Gundlach H."/>
            <person name="Mayer K.F."/>
            <person name="Schwartz D.C."/>
            <person name="Town C.D."/>
        </authorList>
    </citation>
    <scope>GENOME REANNOTATION</scope>
    <source>
        <strain evidence="2 3">cv. Jemalong A17</strain>
    </source>
</reference>
<sequence>MVVVMMQWMGVDEEFDYTQELNSHLLGEYLPFRLFEVSFPFSPRYSTSFRTVSQNDVLESPSFIFGGRSK</sequence>
<dbReference type="AlphaFoldDB" id="G7JXR6"/>
<accession>G7JXR6</accession>
<reference evidence="2" key="3">
    <citation type="submission" date="2015-04" db="UniProtKB">
        <authorList>
            <consortium name="EnsemblPlants"/>
        </authorList>
    </citation>
    <scope>IDENTIFICATION</scope>
    <source>
        <strain evidence="2">cv. Jemalong A17</strain>
    </source>
</reference>